<accession>A0A0E3S0W2</accession>
<organism evidence="2 3">
    <name type="scientific">Methanosarcina lacustris Z-7289</name>
    <dbReference type="NCBI Taxonomy" id="1434111"/>
    <lineage>
        <taxon>Archaea</taxon>
        <taxon>Methanobacteriati</taxon>
        <taxon>Methanobacteriota</taxon>
        <taxon>Stenosarchaea group</taxon>
        <taxon>Methanomicrobia</taxon>
        <taxon>Methanosarcinales</taxon>
        <taxon>Methanosarcinaceae</taxon>
        <taxon>Methanosarcina</taxon>
    </lineage>
</organism>
<dbReference type="InterPro" id="IPR032710">
    <property type="entry name" value="NTF2-like_dom_sf"/>
</dbReference>
<dbReference type="GeneID" id="43316810"/>
<dbReference type="OrthoDB" id="142310at2157"/>
<dbReference type="EMBL" id="CP009515">
    <property type="protein sequence ID" value="AKB73641.1"/>
    <property type="molecule type" value="Genomic_DNA"/>
</dbReference>
<evidence type="ECO:0000256" key="1">
    <source>
        <dbReference type="SAM" id="MobiDB-lite"/>
    </source>
</evidence>
<reference evidence="2 3" key="1">
    <citation type="submission" date="2014-07" db="EMBL/GenBank/DDBJ databases">
        <title>Methanogenic archaea and the global carbon cycle.</title>
        <authorList>
            <person name="Henriksen J.R."/>
            <person name="Luke J."/>
            <person name="Reinhart S."/>
            <person name="Benedict M.N."/>
            <person name="Youngblut N.D."/>
            <person name="Metcalf M.E."/>
            <person name="Whitaker R.J."/>
            <person name="Metcalf W.W."/>
        </authorList>
    </citation>
    <scope>NUCLEOTIDE SEQUENCE [LARGE SCALE GENOMIC DNA]</scope>
    <source>
        <strain evidence="2 3">Z-7289</strain>
    </source>
</reference>
<feature type="region of interest" description="Disordered" evidence="1">
    <location>
        <begin position="121"/>
        <end position="159"/>
    </location>
</feature>
<dbReference type="RefSeq" id="WP_157197045.1">
    <property type="nucleotide sequence ID" value="NZ_CP009515.1"/>
</dbReference>
<keyword evidence="3" id="KW-1185">Reference proteome</keyword>
<evidence type="ECO:0000313" key="2">
    <source>
        <dbReference type="EMBL" id="AKB73641.1"/>
    </source>
</evidence>
<evidence type="ECO:0000313" key="3">
    <source>
        <dbReference type="Proteomes" id="UP000033072"/>
    </source>
</evidence>
<dbReference type="Gene3D" id="3.10.450.50">
    <property type="match status" value="1"/>
</dbReference>
<gene>
    <name evidence="2" type="ORF">MSLAZ_0380</name>
</gene>
<dbReference type="AlphaFoldDB" id="A0A0E3S0W2"/>
<evidence type="ECO:0008006" key="4">
    <source>
        <dbReference type="Google" id="ProtNLM"/>
    </source>
</evidence>
<protein>
    <recommendedName>
        <fullName evidence="4">SnoaL-like domain-containing protein</fullName>
    </recommendedName>
</protein>
<feature type="compositionally biased region" description="Polar residues" evidence="1">
    <location>
        <begin position="146"/>
        <end position="159"/>
    </location>
</feature>
<name>A0A0E3S0W2_9EURY</name>
<dbReference type="HOGENOM" id="CLU_1656879_0_0_2"/>
<proteinExistence type="predicted"/>
<sequence>MLRETLKNFYAGILGGEIETLLSLFSDEPLINTPLQGEIRGKANFIRYLSDQRAFLQEHEAKAELFALTDTDQRIVVEFVLYLKHGNKNIDLPVSIVADRSGNTASEIRVYHRTLAAHRKTCRQATSNEPFQAPGRTPDNQEIHGRTSQTGQSSNTGAF</sequence>
<dbReference type="KEGG" id="mls:MSLAZ_0380"/>
<dbReference type="Proteomes" id="UP000033072">
    <property type="component" value="Chromosome"/>
</dbReference>
<dbReference type="SUPFAM" id="SSF54427">
    <property type="entry name" value="NTF2-like"/>
    <property type="match status" value="1"/>
</dbReference>
<dbReference type="STRING" id="1434111.MSLAZ_0380"/>